<name>A0ABY2Z2U5_9GAMM</name>
<gene>
    <name evidence="3" type="ORF">FJW00_17455</name>
</gene>
<evidence type="ECO:0000313" key="4">
    <source>
        <dbReference type="Proteomes" id="UP000316142"/>
    </source>
</evidence>
<comment type="caution">
    <text evidence="3">The sequence shown here is derived from an EMBL/GenBank/DDBJ whole genome shotgun (WGS) entry which is preliminary data.</text>
</comment>
<keyword evidence="2" id="KW-1133">Transmembrane helix</keyword>
<dbReference type="EMBL" id="VHIZ01000056">
    <property type="protein sequence ID" value="TPV21989.1"/>
    <property type="molecule type" value="Genomic_DNA"/>
</dbReference>
<reference evidence="3 4" key="1">
    <citation type="submission" date="2019-06" db="EMBL/GenBank/DDBJ databases">
        <title>Taxogenomics and systematics of the genus Pantoea.</title>
        <authorList>
            <person name="Tambong J.T."/>
        </authorList>
    </citation>
    <scope>NUCLEOTIDE SEQUENCE [LARGE SCALE GENOMIC DNA]</scope>
    <source>
        <strain evidence="3 4">LMG 2558</strain>
    </source>
</reference>
<accession>A0ABY2Z2U5</accession>
<protein>
    <submittedName>
        <fullName evidence="3">Uncharacterized protein</fullName>
    </submittedName>
</protein>
<evidence type="ECO:0000256" key="2">
    <source>
        <dbReference type="SAM" id="Phobius"/>
    </source>
</evidence>
<dbReference type="RefSeq" id="WP_140925129.1">
    <property type="nucleotide sequence ID" value="NZ_CP122311.1"/>
</dbReference>
<feature type="region of interest" description="Disordered" evidence="1">
    <location>
        <begin position="117"/>
        <end position="163"/>
    </location>
</feature>
<organism evidence="3 4">
    <name type="scientific">Pantoea anthophila</name>
    <dbReference type="NCBI Taxonomy" id="470931"/>
    <lineage>
        <taxon>Bacteria</taxon>
        <taxon>Pseudomonadati</taxon>
        <taxon>Pseudomonadota</taxon>
        <taxon>Gammaproteobacteria</taxon>
        <taxon>Enterobacterales</taxon>
        <taxon>Erwiniaceae</taxon>
        <taxon>Pantoea</taxon>
    </lineage>
</organism>
<evidence type="ECO:0000256" key="1">
    <source>
        <dbReference type="SAM" id="MobiDB-lite"/>
    </source>
</evidence>
<feature type="transmembrane region" description="Helical" evidence="2">
    <location>
        <begin position="170"/>
        <end position="192"/>
    </location>
</feature>
<sequence>MLAKIFPCQPSEPGFAQLMIRLRGEDALLSTLNFTLCNNEQNYLQPDRSWSPAPHLFTIAGGYPFNGGSGFRISPDILDPLLASTSQVQIQVQLLSDETRSTTLQLVRDELFSSGARGQTADYGGSSVLNTPAAESERTPAPEVETGPESMPPEPSRVPVTPRPKGKASLIPIIVAVLLVLLITAAAAWWFYGRGPTAPPAAEKQPETPVVSAAATPAASECSPANLDSQSELEFVQNCVQQKLDSDKLLAIIQTAKETKKCGVAQRLYAHSAQGGDSKIALAYAAEYDPKDHKASECFKTPDPDTAAYWYDTVLQTDPENQKAKQRLEELRK</sequence>
<proteinExistence type="predicted"/>
<keyword evidence="2" id="KW-0472">Membrane</keyword>
<keyword evidence="2" id="KW-0812">Transmembrane</keyword>
<dbReference type="Proteomes" id="UP000316142">
    <property type="component" value="Unassembled WGS sequence"/>
</dbReference>
<keyword evidence="4" id="KW-1185">Reference proteome</keyword>
<evidence type="ECO:0000313" key="3">
    <source>
        <dbReference type="EMBL" id="TPV21989.1"/>
    </source>
</evidence>